<evidence type="ECO:0000313" key="3">
    <source>
        <dbReference type="Proteomes" id="UP000789595"/>
    </source>
</evidence>
<feature type="compositionally biased region" description="Basic residues" evidence="1">
    <location>
        <begin position="100"/>
        <end position="111"/>
    </location>
</feature>
<keyword evidence="3" id="KW-1185">Reference proteome</keyword>
<comment type="caution">
    <text evidence="2">The sequence shown here is derived from an EMBL/GenBank/DDBJ whole genome shotgun (WGS) entry which is preliminary data.</text>
</comment>
<feature type="compositionally biased region" description="Low complexity" evidence="1">
    <location>
        <begin position="130"/>
        <end position="146"/>
    </location>
</feature>
<feature type="compositionally biased region" description="Basic and acidic residues" evidence="1">
    <location>
        <begin position="147"/>
        <end position="160"/>
    </location>
</feature>
<feature type="region of interest" description="Disordered" evidence="1">
    <location>
        <begin position="208"/>
        <end position="228"/>
    </location>
</feature>
<evidence type="ECO:0000313" key="2">
    <source>
        <dbReference type="EMBL" id="CAH0375007.1"/>
    </source>
</evidence>
<protein>
    <submittedName>
        <fullName evidence="2">Uncharacterized protein</fullName>
    </submittedName>
</protein>
<name>A0A8J2WZS7_9STRA</name>
<sequence>MDVEHAIVEETPVAAMPGDSATTAFVEETAVTALDVEERWPRLGRLPRTVSTPRASPPAEFVFVSGASVLVPPSPTPHRRRRRRRAHAAEDPAPGDERRRRDRRRRRRRKPQGVSPLASPTSSMSFPDWASPTSSIASALSSPWSSPRHENPHHFPRRGDSGGSSSSFWSSKTSLWSSTTSMFSSTTSSLRSWASSSSASSLLSFAAAPAQGDGPDHYRPDSPDDFRVACRDVSMPLPEERSSEASSS</sequence>
<gene>
    <name evidence="2" type="ORF">PECAL_4P23230</name>
</gene>
<proteinExistence type="predicted"/>
<dbReference type="AlphaFoldDB" id="A0A8J2WZS7"/>
<dbReference type="EMBL" id="CAKKNE010000004">
    <property type="protein sequence ID" value="CAH0375007.1"/>
    <property type="molecule type" value="Genomic_DNA"/>
</dbReference>
<feature type="compositionally biased region" description="Basic and acidic residues" evidence="1">
    <location>
        <begin position="87"/>
        <end position="99"/>
    </location>
</feature>
<feature type="compositionally biased region" description="Basic and acidic residues" evidence="1">
    <location>
        <begin position="214"/>
        <end position="228"/>
    </location>
</feature>
<accession>A0A8J2WZS7</accession>
<dbReference type="Proteomes" id="UP000789595">
    <property type="component" value="Unassembled WGS sequence"/>
</dbReference>
<feature type="region of interest" description="Disordered" evidence="1">
    <location>
        <begin position="69"/>
        <end position="172"/>
    </location>
</feature>
<evidence type="ECO:0000256" key="1">
    <source>
        <dbReference type="SAM" id="MobiDB-lite"/>
    </source>
</evidence>
<feature type="compositionally biased region" description="Basic residues" evidence="1">
    <location>
        <begin position="77"/>
        <end position="86"/>
    </location>
</feature>
<reference evidence="2" key="1">
    <citation type="submission" date="2021-11" db="EMBL/GenBank/DDBJ databases">
        <authorList>
            <consortium name="Genoscope - CEA"/>
            <person name="William W."/>
        </authorList>
    </citation>
    <scope>NUCLEOTIDE SEQUENCE</scope>
</reference>
<organism evidence="2 3">
    <name type="scientific">Pelagomonas calceolata</name>
    <dbReference type="NCBI Taxonomy" id="35677"/>
    <lineage>
        <taxon>Eukaryota</taxon>
        <taxon>Sar</taxon>
        <taxon>Stramenopiles</taxon>
        <taxon>Ochrophyta</taxon>
        <taxon>Pelagophyceae</taxon>
        <taxon>Pelagomonadales</taxon>
        <taxon>Pelagomonadaceae</taxon>
        <taxon>Pelagomonas</taxon>
    </lineage>
</organism>
<feature type="compositionally biased region" description="Low complexity" evidence="1">
    <location>
        <begin position="163"/>
        <end position="172"/>
    </location>
</feature>